<name>A0A838ADC5_9PSEU</name>
<feature type="compositionally biased region" description="Basic and acidic residues" evidence="1">
    <location>
        <begin position="188"/>
        <end position="199"/>
    </location>
</feature>
<comment type="caution">
    <text evidence="2">The sequence shown here is derived from an EMBL/GenBank/DDBJ whole genome shotgun (WGS) entry which is preliminary data.</text>
</comment>
<dbReference type="EMBL" id="JACCKD010000006">
    <property type="protein sequence ID" value="MBA0127294.1"/>
    <property type="molecule type" value="Genomic_DNA"/>
</dbReference>
<organism evidence="2 3">
    <name type="scientific">Haloechinothrix aidingensis</name>
    <dbReference type="NCBI Taxonomy" id="2752311"/>
    <lineage>
        <taxon>Bacteria</taxon>
        <taxon>Bacillati</taxon>
        <taxon>Actinomycetota</taxon>
        <taxon>Actinomycetes</taxon>
        <taxon>Pseudonocardiales</taxon>
        <taxon>Pseudonocardiaceae</taxon>
        <taxon>Haloechinothrix</taxon>
    </lineage>
</organism>
<evidence type="ECO:0000313" key="3">
    <source>
        <dbReference type="Proteomes" id="UP000582974"/>
    </source>
</evidence>
<proteinExistence type="predicted"/>
<feature type="compositionally biased region" description="Low complexity" evidence="1">
    <location>
        <begin position="104"/>
        <end position="114"/>
    </location>
</feature>
<dbReference type="AlphaFoldDB" id="A0A838ADC5"/>
<evidence type="ECO:0000313" key="2">
    <source>
        <dbReference type="EMBL" id="MBA0127294.1"/>
    </source>
</evidence>
<evidence type="ECO:0000256" key="1">
    <source>
        <dbReference type="SAM" id="MobiDB-lite"/>
    </source>
</evidence>
<feature type="compositionally biased region" description="Basic and acidic residues" evidence="1">
    <location>
        <begin position="133"/>
        <end position="142"/>
    </location>
</feature>
<accession>A0A838ADC5</accession>
<dbReference type="Proteomes" id="UP000582974">
    <property type="component" value="Unassembled WGS sequence"/>
</dbReference>
<feature type="compositionally biased region" description="Pro residues" evidence="1">
    <location>
        <begin position="212"/>
        <end position="224"/>
    </location>
</feature>
<protein>
    <submittedName>
        <fullName evidence="2">Uncharacterized protein</fullName>
    </submittedName>
</protein>
<reference evidence="2 3" key="1">
    <citation type="submission" date="2020-07" db="EMBL/GenBank/DDBJ databases">
        <title>Genome of Haloechinothrix sp.</title>
        <authorList>
            <person name="Tang S.-K."/>
            <person name="Yang L."/>
            <person name="Zhu W.-Y."/>
        </authorList>
    </citation>
    <scope>NUCLEOTIDE SEQUENCE [LARGE SCALE GENOMIC DNA]</scope>
    <source>
        <strain evidence="2 3">YIM 98757</strain>
    </source>
</reference>
<keyword evidence="3" id="KW-1185">Reference proteome</keyword>
<feature type="region of interest" description="Disordered" evidence="1">
    <location>
        <begin position="56"/>
        <end position="308"/>
    </location>
</feature>
<feature type="compositionally biased region" description="Pro residues" evidence="1">
    <location>
        <begin position="265"/>
        <end position="274"/>
    </location>
</feature>
<gene>
    <name evidence="2" type="ORF">H0B56_17225</name>
</gene>
<sequence>MVNLLVALALMYILVKIPFWILGSVRSGGRSFIGSLVKGVIAYKTFGLLRGLGGSSGGRGAGPAPRGGPTPSGPTDPYASTRATPSGQYMLPLHGLTRQRAAQSTRRPGPTSSPRPRRRGRGRQLSLPLDGEWPEHKPRLGRDGQYALPLDVQRQRAPKPAADSPPLSSAGSRSRGRQLRFPASGEWPENRPRLGRDGQYRLPITAQRVRRPTPPSPPPTPPWPARGRQLKLPADGEWPENKPQVGRDGQYQFPLNVQRTRKPPRSQPQAPPPQRTRTRQPRQHDLPLNLPKVSPPRPRTRREGGESR</sequence>